<reference evidence="2" key="1">
    <citation type="journal article" date="2019" name="Int. J. Syst. Evol. Microbiol.">
        <title>The Global Catalogue of Microorganisms (GCM) 10K type strain sequencing project: providing services to taxonomists for standard genome sequencing and annotation.</title>
        <authorList>
            <consortium name="The Broad Institute Genomics Platform"/>
            <consortium name="The Broad Institute Genome Sequencing Center for Infectious Disease"/>
            <person name="Wu L."/>
            <person name="Ma J."/>
        </authorList>
    </citation>
    <scope>NUCLEOTIDE SEQUENCE [LARGE SCALE GENOMIC DNA]</scope>
    <source>
        <strain evidence="2">NBRC 108730</strain>
    </source>
</reference>
<keyword evidence="2" id="KW-1185">Reference proteome</keyword>
<comment type="caution">
    <text evidence="1">The sequence shown here is derived from an EMBL/GenBank/DDBJ whole genome shotgun (WGS) entry which is preliminary data.</text>
</comment>
<evidence type="ECO:0000313" key="1">
    <source>
        <dbReference type="EMBL" id="GMA85717.1"/>
    </source>
</evidence>
<organism evidence="1 2">
    <name type="scientific">Angustibacter aerolatus</name>
    <dbReference type="NCBI Taxonomy" id="1162965"/>
    <lineage>
        <taxon>Bacteria</taxon>
        <taxon>Bacillati</taxon>
        <taxon>Actinomycetota</taxon>
        <taxon>Actinomycetes</taxon>
        <taxon>Kineosporiales</taxon>
        <taxon>Kineosporiaceae</taxon>
    </lineage>
</organism>
<sequence>MTSAISVWSALLSDSSPTSSKPVAARPRSTISPMPWALRSRTGRVIMPAWQNRQPRVQPRKISTLIRSCTDSASGTSGCLG</sequence>
<gene>
    <name evidence="1" type="ORF">GCM10025868_09670</name>
</gene>
<dbReference type="EMBL" id="BSUZ01000001">
    <property type="protein sequence ID" value="GMA85717.1"/>
    <property type="molecule type" value="Genomic_DNA"/>
</dbReference>
<accession>A0ABQ6JD64</accession>
<protein>
    <submittedName>
        <fullName evidence="1">Uncharacterized protein</fullName>
    </submittedName>
</protein>
<proteinExistence type="predicted"/>
<evidence type="ECO:0000313" key="2">
    <source>
        <dbReference type="Proteomes" id="UP001157017"/>
    </source>
</evidence>
<name>A0ABQ6JD64_9ACTN</name>
<dbReference type="Proteomes" id="UP001157017">
    <property type="component" value="Unassembled WGS sequence"/>
</dbReference>